<evidence type="ECO:0000313" key="4">
    <source>
        <dbReference type="Proteomes" id="UP000478463"/>
    </source>
</evidence>
<protein>
    <submittedName>
        <fullName evidence="3">Recombinase family protein</fullName>
    </submittedName>
</protein>
<evidence type="ECO:0000313" key="3">
    <source>
        <dbReference type="EMBL" id="QOS67092.1"/>
    </source>
</evidence>
<dbReference type="InterPro" id="IPR050639">
    <property type="entry name" value="SSR_resolvase"/>
</dbReference>
<dbReference type="PANTHER" id="PTHR30461">
    <property type="entry name" value="DNA-INVERTASE FROM LAMBDOID PROPHAGE"/>
    <property type="match status" value="1"/>
</dbReference>
<evidence type="ECO:0000256" key="1">
    <source>
        <dbReference type="ARBA" id="ARBA00023125"/>
    </source>
</evidence>
<keyword evidence="1" id="KW-0238">DNA-binding</keyword>
<dbReference type="RefSeq" id="WP_160943366.1">
    <property type="nucleotide sequence ID" value="NZ_CP063310.1"/>
</dbReference>
<proteinExistence type="predicted"/>
<dbReference type="GO" id="GO:0000150">
    <property type="term" value="F:DNA strand exchange activity"/>
    <property type="evidence" value="ECO:0007669"/>
    <property type="project" value="InterPro"/>
</dbReference>
<keyword evidence="2" id="KW-0233">DNA recombination</keyword>
<dbReference type="Proteomes" id="UP000478463">
    <property type="component" value="Chromosome"/>
</dbReference>
<dbReference type="PANTHER" id="PTHR30461:SF2">
    <property type="entry name" value="SERINE RECOMBINASE PINE-RELATED"/>
    <property type="match status" value="1"/>
</dbReference>
<dbReference type="Gene3D" id="3.40.50.1390">
    <property type="entry name" value="Resolvase, N-terminal catalytic domain"/>
    <property type="match status" value="1"/>
</dbReference>
<organism evidence="3 4">
    <name type="scientific">Eggerthella guodeyinii</name>
    <dbReference type="NCBI Taxonomy" id="2690837"/>
    <lineage>
        <taxon>Bacteria</taxon>
        <taxon>Bacillati</taxon>
        <taxon>Actinomycetota</taxon>
        <taxon>Coriobacteriia</taxon>
        <taxon>Eggerthellales</taxon>
        <taxon>Eggerthellaceae</taxon>
        <taxon>Eggerthella</taxon>
    </lineage>
</organism>
<dbReference type="Gene3D" id="3.90.1750.20">
    <property type="entry name" value="Putative Large Serine Recombinase, Chain B, Domain 2"/>
    <property type="match status" value="1"/>
</dbReference>
<reference evidence="3 4" key="1">
    <citation type="submission" date="2020-10" db="EMBL/GenBank/DDBJ databases">
        <title>Eggerthella sp. nov., isolated from human feces.</title>
        <authorList>
            <person name="Yajun G."/>
        </authorList>
    </citation>
    <scope>NUCLEOTIDE SEQUENCE [LARGE SCALE GENOMIC DNA]</scope>
    <source>
        <strain evidence="3 4">HF-1101</strain>
    </source>
</reference>
<gene>
    <name evidence="3" type="ORF">GS424_011155</name>
</gene>
<dbReference type="SUPFAM" id="SSF53041">
    <property type="entry name" value="Resolvase-like"/>
    <property type="match status" value="1"/>
</dbReference>
<dbReference type="InterPro" id="IPR038109">
    <property type="entry name" value="DNA_bind_recomb_sf"/>
</dbReference>
<dbReference type="PROSITE" id="PS51736">
    <property type="entry name" value="RECOMBINASES_3"/>
    <property type="match status" value="1"/>
</dbReference>
<dbReference type="InterPro" id="IPR011109">
    <property type="entry name" value="DNA_bind_recombinase_dom"/>
</dbReference>
<evidence type="ECO:0000256" key="2">
    <source>
        <dbReference type="ARBA" id="ARBA00023172"/>
    </source>
</evidence>
<dbReference type="InterPro" id="IPR006119">
    <property type="entry name" value="Resolv_N"/>
</dbReference>
<dbReference type="EMBL" id="CP063310">
    <property type="protein sequence ID" value="QOS67092.1"/>
    <property type="molecule type" value="Genomic_DNA"/>
</dbReference>
<dbReference type="Pfam" id="PF00239">
    <property type="entry name" value="Resolvase"/>
    <property type="match status" value="1"/>
</dbReference>
<dbReference type="SMART" id="SM00857">
    <property type="entry name" value="Resolvase"/>
    <property type="match status" value="1"/>
</dbReference>
<dbReference type="CDD" id="cd00338">
    <property type="entry name" value="Ser_Recombinase"/>
    <property type="match status" value="1"/>
</dbReference>
<dbReference type="GO" id="GO:0003677">
    <property type="term" value="F:DNA binding"/>
    <property type="evidence" value="ECO:0007669"/>
    <property type="project" value="UniProtKB-KW"/>
</dbReference>
<sequence>MKAIIYTRVSTTEQADEGGSLASQERICRSFANRSGYEVAKVFEERGVSAKAAERPRLQEMKEYCAEHCGDVDALLIYKVDRLARNARDYTALREYFNGLDIEIISVTEPFKNDPAGRFMENMLAIAAQFENEQRAERCKGGMVEAVKEGRWVWLAPFGYRNTRVNGKKNIAPENNLLRVELLREAWSLIDCGHTVSDALRIVTAKGLVGVSGSPLSFAVFSKMFRKKVYMGVIETDLVPYDVKSDSIVPIVDEDLWWRVYDRLEGRKVNPSKYCMINPLYPLRGLLRCPEGHRMTGSAPTGSSGKRYPKYHCPRCKGKHASYGVAKVDAEFKDYADALSFDTSFSDALAEAVRLNYEEETVLTDKRRKSLERELGELEDYDMEVVRKNLRGKIPDDSMQRMLEANDRRRAEINEELRELAQDAPISDTVIEYGLNALSHLGGTWVTIENIAVRQRFQEWIFPEGVTYDGKTFGTPRLPRCLQINRGDNPPDVPVVEARRIELRSILPSP</sequence>
<dbReference type="PROSITE" id="PS51737">
    <property type="entry name" value="RECOMBINASE_DNA_BIND"/>
    <property type="match status" value="1"/>
</dbReference>
<accession>A0A6L7IXS2</accession>
<dbReference type="AlphaFoldDB" id="A0A6L7IXS2"/>
<dbReference type="KEGG" id="egd:GS424_011155"/>
<name>A0A6L7IXS2_9ACTN</name>
<dbReference type="InterPro" id="IPR036162">
    <property type="entry name" value="Resolvase-like_N_sf"/>
</dbReference>